<comment type="caution">
    <text evidence="1">The sequence shown here is derived from an EMBL/GenBank/DDBJ whole genome shotgun (WGS) entry which is preliminary data.</text>
</comment>
<dbReference type="AlphaFoldDB" id="A0A0V1FTU5"/>
<proteinExistence type="predicted"/>
<keyword evidence="2" id="KW-1185">Reference proteome</keyword>
<sequence>MQITLPVMRKGKFDCLTYSSAVLWLLSQSSEEMLCWMSSNLLLLLNYGIELNNTRFTASKQLQLDYTTSFNFCSRTLIYTYFMQVGDQQLPSLYQRLVVVHWIL</sequence>
<evidence type="ECO:0000313" key="1">
    <source>
        <dbReference type="EMBL" id="KRY89462.1"/>
    </source>
</evidence>
<gene>
    <name evidence="1" type="ORF">T4D_6927</name>
</gene>
<reference evidence="1 2" key="1">
    <citation type="submission" date="2015-01" db="EMBL/GenBank/DDBJ databases">
        <title>Evolution of Trichinella species and genotypes.</title>
        <authorList>
            <person name="Korhonen P.K."/>
            <person name="Edoardo P."/>
            <person name="Giuseppe L.R."/>
            <person name="Gasser R.B."/>
        </authorList>
    </citation>
    <scope>NUCLEOTIDE SEQUENCE [LARGE SCALE GENOMIC DNA]</scope>
    <source>
        <strain evidence="1">ISS470</strain>
    </source>
</reference>
<name>A0A0V1FTU5_TRIPS</name>
<organism evidence="1 2">
    <name type="scientific">Trichinella pseudospiralis</name>
    <name type="common">Parasitic roundworm</name>
    <dbReference type="NCBI Taxonomy" id="6337"/>
    <lineage>
        <taxon>Eukaryota</taxon>
        <taxon>Metazoa</taxon>
        <taxon>Ecdysozoa</taxon>
        <taxon>Nematoda</taxon>
        <taxon>Enoplea</taxon>
        <taxon>Dorylaimia</taxon>
        <taxon>Trichinellida</taxon>
        <taxon>Trichinellidae</taxon>
        <taxon>Trichinella</taxon>
    </lineage>
</organism>
<accession>A0A0V1FTU5</accession>
<protein>
    <submittedName>
        <fullName evidence="1">Uncharacterized protein</fullName>
    </submittedName>
</protein>
<dbReference type="OrthoDB" id="10559976at2759"/>
<evidence type="ECO:0000313" key="2">
    <source>
        <dbReference type="Proteomes" id="UP000054995"/>
    </source>
</evidence>
<dbReference type="EMBL" id="JYDT01000031">
    <property type="protein sequence ID" value="KRY89462.1"/>
    <property type="molecule type" value="Genomic_DNA"/>
</dbReference>
<dbReference type="Proteomes" id="UP000054995">
    <property type="component" value="Unassembled WGS sequence"/>
</dbReference>